<dbReference type="STRING" id="135651.G0NPF8"/>
<dbReference type="InParanoid" id="G0NPF8"/>
<dbReference type="FunCoup" id="G0NPF8">
    <property type="interactions" value="1540"/>
</dbReference>
<evidence type="ECO:0000313" key="1">
    <source>
        <dbReference type="EMBL" id="EGT35168.1"/>
    </source>
</evidence>
<keyword evidence="2" id="KW-1185">Reference proteome</keyword>
<sequence>MRGQTNLPGNDPLQLLATTRSRDKENEIKYITKGYPLTTSPVIPDILKHEAGHNYVNVNGPIEGIRVTYAQDGLDLVKPESVEMIKKWIAWWCCWEYEMFYKQFKDAFSCNIIAVSIPIAPFTVGSSCHSFDGGSNYGYRKLSESIQCTYHIENGIEYLAGICFYPAPHGSPKLLKSNEALMDIAKQSAIFFPAKDRRKAPEYITSKCYGRYCSTAGKHSLIVFNSEDCEDRIPRHKDFDHEKKVYKTWLCKECLEDFYTYDRKEEIVPKKEVKAVTSYTTLSGTPPKSLHKSSTYLAVSKPVEKVTPAPVVAKPVKRVCSTENLLKEFEKIDMVTEGFPDKMSFIA</sequence>
<dbReference type="eggNOG" id="KOG4297">
    <property type="taxonomic scope" value="Eukaryota"/>
</dbReference>
<accession>G0NPF8</accession>
<gene>
    <name evidence="1" type="ORF">CAEBREN_01372</name>
</gene>
<proteinExistence type="predicted"/>
<dbReference type="HOGENOM" id="CLU_074433_0_0_1"/>
<protein>
    <submittedName>
        <fullName evidence="1">Uncharacterized protein</fullName>
    </submittedName>
</protein>
<organism evidence="2">
    <name type="scientific">Caenorhabditis brenneri</name>
    <name type="common">Nematode worm</name>
    <dbReference type="NCBI Taxonomy" id="135651"/>
    <lineage>
        <taxon>Eukaryota</taxon>
        <taxon>Metazoa</taxon>
        <taxon>Ecdysozoa</taxon>
        <taxon>Nematoda</taxon>
        <taxon>Chromadorea</taxon>
        <taxon>Rhabditida</taxon>
        <taxon>Rhabditina</taxon>
        <taxon>Rhabditomorpha</taxon>
        <taxon>Rhabditoidea</taxon>
        <taxon>Rhabditidae</taxon>
        <taxon>Peloderinae</taxon>
        <taxon>Caenorhabditis</taxon>
    </lineage>
</organism>
<dbReference type="AlphaFoldDB" id="G0NPF8"/>
<evidence type="ECO:0000313" key="2">
    <source>
        <dbReference type="Proteomes" id="UP000008068"/>
    </source>
</evidence>
<dbReference type="Proteomes" id="UP000008068">
    <property type="component" value="Unassembled WGS sequence"/>
</dbReference>
<name>G0NPF8_CAEBE</name>
<dbReference type="EMBL" id="GL379920">
    <property type="protein sequence ID" value="EGT35168.1"/>
    <property type="molecule type" value="Genomic_DNA"/>
</dbReference>
<reference evidence="2" key="1">
    <citation type="submission" date="2011-07" db="EMBL/GenBank/DDBJ databases">
        <authorList>
            <consortium name="Caenorhabditis brenneri Sequencing and Analysis Consortium"/>
            <person name="Wilson R.K."/>
        </authorList>
    </citation>
    <scope>NUCLEOTIDE SEQUENCE [LARGE SCALE GENOMIC DNA]</scope>
    <source>
        <strain evidence="2">PB2801</strain>
    </source>
</reference>